<reference evidence="1" key="1">
    <citation type="journal article" date="2016" name="Biosci. Biotechnol. Biochem.">
        <title>Bioconversion of AHX to AOH by resting cells of Burkholderia contaminans CH-1.</title>
        <authorList>
            <person name="Choi J.H."/>
            <person name="Kikuchi A."/>
            <person name="Pumkaeo P."/>
            <person name="Hirai H."/>
            <person name="Tokuyama S."/>
            <person name="Kawagishi H."/>
        </authorList>
    </citation>
    <scope>NUCLEOTIDE SEQUENCE</scope>
    <source>
        <strain evidence="1">CH-1</strain>
        <plasmid evidence="1">pBC453</plasmid>
    </source>
</reference>
<evidence type="ECO:0008006" key="4">
    <source>
        <dbReference type="Google" id="ProtNLM"/>
    </source>
</evidence>
<dbReference type="AlphaFoldDB" id="A0A250LN27"/>
<accession>A0A250LN27</accession>
<dbReference type="EMBL" id="CP090643">
    <property type="protein sequence ID" value="WFN23474.1"/>
    <property type="molecule type" value="Genomic_DNA"/>
</dbReference>
<sequence>MSSLKEVCITAAKKVFDNRADVEEFAQGYLESAIHRFAKDTSEIPPNVLANIAECAAWFIYDESIEKQISIPLPARRDMVAAHLRERFPLYAAS</sequence>
<organism evidence="1">
    <name type="scientific">Burkholderia contaminans</name>
    <dbReference type="NCBI Taxonomy" id="488447"/>
    <lineage>
        <taxon>Bacteria</taxon>
        <taxon>Pseudomonadati</taxon>
        <taxon>Pseudomonadota</taxon>
        <taxon>Betaproteobacteria</taxon>
        <taxon>Burkholderiales</taxon>
        <taxon>Burkholderiaceae</taxon>
        <taxon>Burkholderia</taxon>
        <taxon>Burkholderia cepacia complex</taxon>
    </lineage>
</organism>
<evidence type="ECO:0000313" key="3">
    <source>
        <dbReference type="Proteomes" id="UP001220209"/>
    </source>
</evidence>
<dbReference type="Proteomes" id="UP001220209">
    <property type="component" value="Plasmid unnamed1"/>
</dbReference>
<proteinExistence type="predicted"/>
<reference evidence="1" key="2">
    <citation type="journal article" date="2017" name="Genome Announc.">
        <title>High-Quality Draft Genome Sequence of Burkholderia contaminans CH-1, a Gram-Negative Bacterium That Metabolizes 2-Azahypoxanthine, a Plant Growth-Regulating Compound.</title>
        <authorList>
            <person name="Choi J.-H."/>
            <person name="Sugiura H."/>
            <person name="Moriuchi R."/>
            <person name="Kawagishi H."/>
            <person name="Dohra H."/>
        </authorList>
    </citation>
    <scope>NUCLEOTIDE SEQUENCE</scope>
    <source>
        <strain evidence="1">CH-1</strain>
        <plasmid evidence="1">pBC453</plasmid>
    </source>
</reference>
<geneLocation type="plasmid" evidence="2 3">
    <name>unnamed1</name>
</geneLocation>
<evidence type="ECO:0000313" key="2">
    <source>
        <dbReference type="EMBL" id="WFN23474.1"/>
    </source>
</evidence>
<keyword evidence="1" id="KW-0614">Plasmid</keyword>
<evidence type="ECO:0000313" key="1">
    <source>
        <dbReference type="EMBL" id="BBA45141.1"/>
    </source>
</evidence>
<gene>
    <name evidence="1" type="ORF">BCCH1_76520</name>
    <name evidence="2" type="ORF">LXE91_40845</name>
</gene>
<name>A0A250LN27_9BURK</name>
<reference evidence="2 3" key="3">
    <citation type="submission" date="2021-12" db="EMBL/GenBank/DDBJ databases">
        <title>Genomic and phenotypic characterization of three Burkholderia contaminans isolates recovered from different sources.</title>
        <authorList>
            <person name="Lopez De Volder A."/>
            <person name="Fan Y."/>
            <person name="Nunvar J."/>
            <person name="Herrera T."/>
            <person name="Timp W."/>
            <person name="Degrossi J."/>
        </authorList>
    </citation>
    <scope>NUCLEOTIDE SEQUENCE [LARGE SCALE GENOMIC DNA]</scope>
    <source>
        <strain evidence="2 3">LMG 23361</strain>
        <plasmid evidence="2 3">unnamed1</plasmid>
    </source>
</reference>
<dbReference type="RefSeq" id="WP_046543892.1">
    <property type="nucleotide sequence ID" value="NZ_AP018360.1"/>
</dbReference>
<geneLocation type="plasmid" evidence="1">
    <name>pBC453</name>
</geneLocation>
<protein>
    <recommendedName>
        <fullName evidence="4">Phage gp6-like head-tail connector protein</fullName>
    </recommendedName>
</protein>
<dbReference type="EMBL" id="AP018360">
    <property type="protein sequence ID" value="BBA45141.1"/>
    <property type="molecule type" value="Genomic_DNA"/>
</dbReference>